<name>A0A1Z5KT41_FISSO</name>
<evidence type="ECO:0000256" key="8">
    <source>
        <dbReference type="SAM" id="Phobius"/>
    </source>
</evidence>
<feature type="transmembrane region" description="Helical" evidence="8">
    <location>
        <begin position="271"/>
        <end position="292"/>
    </location>
</feature>
<evidence type="ECO:0000256" key="2">
    <source>
        <dbReference type="ARBA" id="ARBA00022448"/>
    </source>
</evidence>
<dbReference type="InParanoid" id="A0A1Z5KT41"/>
<comment type="caution">
    <text evidence="10">The sequence shown here is derived from an EMBL/GenBank/DDBJ whole genome shotgun (WGS) entry which is preliminary data.</text>
</comment>
<accession>A0A1Z5KT41</accession>
<evidence type="ECO:0000313" key="10">
    <source>
        <dbReference type="EMBL" id="GAX29098.1"/>
    </source>
</evidence>
<evidence type="ECO:0000256" key="6">
    <source>
        <dbReference type="ARBA" id="ARBA00023136"/>
    </source>
</evidence>
<keyword evidence="2" id="KW-0813">Transport</keyword>
<dbReference type="GO" id="GO:0005886">
    <property type="term" value="C:plasma membrane"/>
    <property type="evidence" value="ECO:0007669"/>
    <property type="project" value="TreeGrafter"/>
</dbReference>
<dbReference type="PANTHER" id="PTHR11003">
    <property type="entry name" value="POTASSIUM CHANNEL, SUBFAMILY K"/>
    <property type="match status" value="1"/>
</dbReference>
<dbReference type="GO" id="GO:0030322">
    <property type="term" value="P:stabilization of membrane potential"/>
    <property type="evidence" value="ECO:0007669"/>
    <property type="project" value="TreeGrafter"/>
</dbReference>
<gene>
    <name evidence="10" type="ORF">FisN_7Hh306</name>
</gene>
<evidence type="ECO:0000313" key="11">
    <source>
        <dbReference type="Proteomes" id="UP000198406"/>
    </source>
</evidence>
<keyword evidence="7" id="KW-0407">Ion channel</keyword>
<dbReference type="SUPFAM" id="SSF81324">
    <property type="entry name" value="Voltage-gated potassium channels"/>
    <property type="match status" value="4"/>
</dbReference>
<protein>
    <recommendedName>
        <fullName evidence="9">Potassium channel domain-containing protein</fullName>
    </recommendedName>
</protein>
<dbReference type="InterPro" id="IPR013099">
    <property type="entry name" value="K_chnl_dom"/>
</dbReference>
<dbReference type="InterPro" id="IPR003280">
    <property type="entry name" value="2pore_dom_K_chnl"/>
</dbReference>
<dbReference type="PANTHER" id="PTHR11003:SF334">
    <property type="entry name" value="FI03418P"/>
    <property type="match status" value="1"/>
</dbReference>
<keyword evidence="11" id="KW-1185">Reference proteome</keyword>
<feature type="transmembrane region" description="Helical" evidence="8">
    <location>
        <begin position="332"/>
        <end position="353"/>
    </location>
</feature>
<dbReference type="Gene3D" id="1.10.287.70">
    <property type="match status" value="4"/>
</dbReference>
<evidence type="ECO:0000256" key="3">
    <source>
        <dbReference type="ARBA" id="ARBA00022692"/>
    </source>
</evidence>
<evidence type="ECO:0000259" key="9">
    <source>
        <dbReference type="Pfam" id="PF07885"/>
    </source>
</evidence>
<evidence type="ECO:0000256" key="5">
    <source>
        <dbReference type="ARBA" id="ARBA00023065"/>
    </source>
</evidence>
<feature type="transmembrane region" description="Helical" evidence="8">
    <location>
        <begin position="180"/>
        <end position="201"/>
    </location>
</feature>
<keyword evidence="3 8" id="KW-0812">Transmembrane</keyword>
<feature type="domain" description="Potassium channel" evidence="9">
    <location>
        <begin position="187"/>
        <end position="258"/>
    </location>
</feature>
<dbReference type="GO" id="GO:0022841">
    <property type="term" value="F:potassium ion leak channel activity"/>
    <property type="evidence" value="ECO:0007669"/>
    <property type="project" value="TreeGrafter"/>
</dbReference>
<keyword evidence="5" id="KW-0406">Ion transport</keyword>
<dbReference type="Pfam" id="PF07885">
    <property type="entry name" value="Ion_trans_2"/>
    <property type="match status" value="4"/>
</dbReference>
<dbReference type="OrthoDB" id="43525at2759"/>
<feature type="transmembrane region" description="Helical" evidence="8">
    <location>
        <begin position="105"/>
        <end position="126"/>
    </location>
</feature>
<reference evidence="10 11" key="1">
    <citation type="journal article" date="2015" name="Plant Cell">
        <title>Oil accumulation by the oleaginous diatom Fistulifera solaris as revealed by the genome and transcriptome.</title>
        <authorList>
            <person name="Tanaka T."/>
            <person name="Maeda Y."/>
            <person name="Veluchamy A."/>
            <person name="Tanaka M."/>
            <person name="Abida H."/>
            <person name="Marechal E."/>
            <person name="Bowler C."/>
            <person name="Muto M."/>
            <person name="Sunaga Y."/>
            <person name="Tanaka M."/>
            <person name="Yoshino T."/>
            <person name="Taniguchi T."/>
            <person name="Fukuda Y."/>
            <person name="Nemoto M."/>
            <person name="Matsumoto M."/>
            <person name="Wong P.S."/>
            <person name="Aburatani S."/>
            <person name="Fujibuchi W."/>
        </authorList>
    </citation>
    <scope>NUCLEOTIDE SEQUENCE [LARGE SCALE GENOMIC DNA]</scope>
    <source>
        <strain evidence="10 11">JPCC DA0580</strain>
    </source>
</reference>
<feature type="domain" description="Potassium channel" evidence="9">
    <location>
        <begin position="389"/>
        <end position="459"/>
    </location>
</feature>
<feature type="transmembrane region" description="Helical" evidence="8">
    <location>
        <begin position="374"/>
        <end position="399"/>
    </location>
</feature>
<feature type="transmembrane region" description="Helical" evidence="8">
    <location>
        <begin position="231"/>
        <end position="259"/>
    </location>
</feature>
<dbReference type="AlphaFoldDB" id="A0A1Z5KT41"/>
<comment type="subcellular location">
    <subcellularLocation>
        <location evidence="1">Membrane</location>
        <topology evidence="1">Multi-pass membrane protein</topology>
    </subcellularLocation>
</comment>
<keyword evidence="4 8" id="KW-1133">Transmembrane helix</keyword>
<feature type="domain" description="Potassium channel" evidence="9">
    <location>
        <begin position="56"/>
        <end position="129"/>
    </location>
</feature>
<dbReference type="GO" id="GO:0015271">
    <property type="term" value="F:outward rectifier potassium channel activity"/>
    <property type="evidence" value="ECO:0007669"/>
    <property type="project" value="TreeGrafter"/>
</dbReference>
<evidence type="ECO:0000256" key="1">
    <source>
        <dbReference type="ARBA" id="ARBA00004141"/>
    </source>
</evidence>
<feature type="transmembrane region" description="Helical" evidence="8">
    <location>
        <begin position="435"/>
        <end position="460"/>
    </location>
</feature>
<feature type="transmembrane region" description="Helical" evidence="8">
    <location>
        <begin position="49"/>
        <end position="68"/>
    </location>
</feature>
<evidence type="ECO:0000256" key="4">
    <source>
        <dbReference type="ARBA" id="ARBA00022989"/>
    </source>
</evidence>
<organism evidence="10 11">
    <name type="scientific">Fistulifera solaris</name>
    <name type="common">Oleaginous diatom</name>
    <dbReference type="NCBI Taxonomy" id="1519565"/>
    <lineage>
        <taxon>Eukaryota</taxon>
        <taxon>Sar</taxon>
        <taxon>Stramenopiles</taxon>
        <taxon>Ochrophyta</taxon>
        <taxon>Bacillariophyta</taxon>
        <taxon>Bacillariophyceae</taxon>
        <taxon>Bacillariophycidae</taxon>
        <taxon>Naviculales</taxon>
        <taxon>Naviculaceae</taxon>
        <taxon>Fistulifera</taxon>
    </lineage>
</organism>
<feature type="domain" description="Potassium channel" evidence="9">
    <location>
        <begin position="285"/>
        <end position="352"/>
    </location>
</feature>
<dbReference type="EMBL" id="BDSP01000285">
    <property type="protein sequence ID" value="GAX29098.1"/>
    <property type="molecule type" value="Genomic_DNA"/>
</dbReference>
<sequence length="492" mass="55176">MSSIRTNRPSPFKDSSNIVATIDVESGFSSHTYEKRLLEKARQIWARKAATASAIAIVVLLVVGVSFFRLVTTWSWSQSFLFAISTATSVGYGHIHTPRTTLFQLFLSLYILVGFALLALVAAQLYQYFTLDDAIETSETKRPSGRASPTNPTRSKHSEIFGLWEGEIKRAFRQTHHERALSVGVPLFLVFFSGTIVIGTAEEWSFHEALYFAVVSSTSVGYGDFTPKTTLSIWVTCIWLPCSILFMSISMGTMAQWYLKDWRYRASILRFAHAGGPHVLPTVLLFAGALLIGQIEEWTFLESVYFAVVSSCTVGYGDFHPSTTIGMTLTMIWLPCSILSISVYMSVVARLFLRLSNQMNEELDRWIRQRNTHIVSACGGVIVVALPLLLTLLTGAFLVGHAERWSFVESVYFALVSSFTIGYGDYHPRTTLGMVFTCAWLPCNLVFTSVYMGSIAQWYLSWSAKKIQRLEDQLRRHGSEEFDTEKTIISSS</sequence>
<keyword evidence="6 8" id="KW-0472">Membrane</keyword>
<dbReference type="Proteomes" id="UP000198406">
    <property type="component" value="Unassembled WGS sequence"/>
</dbReference>
<proteinExistence type="predicted"/>
<evidence type="ECO:0000256" key="7">
    <source>
        <dbReference type="ARBA" id="ARBA00023303"/>
    </source>
</evidence>